<dbReference type="InterPro" id="IPR044730">
    <property type="entry name" value="RNase_H-like_dom_plant"/>
</dbReference>
<feature type="domain" description="RNase H type-1" evidence="1">
    <location>
        <begin position="52"/>
        <end position="124"/>
    </location>
</feature>
<comment type="caution">
    <text evidence="2">The sequence shown here is derived from an EMBL/GenBank/DDBJ whole genome shotgun (WGS) entry which is preliminary data.</text>
</comment>
<dbReference type="InterPro" id="IPR002156">
    <property type="entry name" value="RNaseH_domain"/>
</dbReference>
<dbReference type="AlphaFoldDB" id="A0AAN8VWN8"/>
<dbReference type="InterPro" id="IPR053151">
    <property type="entry name" value="RNase_H-like"/>
</dbReference>
<name>A0AAN8VWN8_9MAGN</name>
<gene>
    <name evidence="2" type="ORF">RJ641_027670</name>
</gene>
<dbReference type="SUPFAM" id="SSF53098">
    <property type="entry name" value="Ribonuclease H-like"/>
    <property type="match status" value="1"/>
</dbReference>
<dbReference type="Pfam" id="PF13456">
    <property type="entry name" value="RVT_3"/>
    <property type="match status" value="1"/>
</dbReference>
<dbReference type="EMBL" id="JBAMMX010000004">
    <property type="protein sequence ID" value="KAK6942293.1"/>
    <property type="molecule type" value="Genomic_DNA"/>
</dbReference>
<proteinExistence type="predicted"/>
<protein>
    <submittedName>
        <fullName evidence="2">Ribonuclease H domain</fullName>
    </submittedName>
</protein>
<dbReference type="GO" id="GO:0004523">
    <property type="term" value="F:RNA-DNA hybrid ribonuclease activity"/>
    <property type="evidence" value="ECO:0007669"/>
    <property type="project" value="InterPro"/>
</dbReference>
<dbReference type="InterPro" id="IPR036397">
    <property type="entry name" value="RNaseH_sf"/>
</dbReference>
<evidence type="ECO:0000259" key="1">
    <source>
        <dbReference type="Pfam" id="PF13456"/>
    </source>
</evidence>
<dbReference type="Gene3D" id="3.30.420.10">
    <property type="entry name" value="Ribonuclease H-like superfamily/Ribonuclease H"/>
    <property type="match status" value="1"/>
</dbReference>
<dbReference type="PANTHER" id="PTHR47723">
    <property type="entry name" value="OS05G0353850 PROTEIN"/>
    <property type="match status" value="1"/>
</dbReference>
<accession>A0AAN8VWN8</accession>
<keyword evidence="3" id="KW-1185">Reference proteome</keyword>
<evidence type="ECO:0000313" key="3">
    <source>
        <dbReference type="Proteomes" id="UP001370490"/>
    </source>
</evidence>
<dbReference type="Proteomes" id="UP001370490">
    <property type="component" value="Unassembled WGS sequence"/>
</dbReference>
<sequence>MEGKDKVIDRTISMEEEDHLQRIKKKVMPRGCNVSWVGWVPPLGNIVKLNTDDSILQAFGHTAVGGLLRNARGDWIADFSINVGISSVIVAELWGVIEGLRLARRRGLYGIELEYDKMRVSSSTRQPREEGDGTQR</sequence>
<dbReference type="PANTHER" id="PTHR47723:SF19">
    <property type="entry name" value="POLYNUCLEOTIDYL TRANSFERASE, RIBONUCLEASE H-LIKE SUPERFAMILY PROTEIN"/>
    <property type="match status" value="1"/>
</dbReference>
<dbReference type="InterPro" id="IPR012337">
    <property type="entry name" value="RNaseH-like_sf"/>
</dbReference>
<organism evidence="2 3">
    <name type="scientific">Dillenia turbinata</name>
    <dbReference type="NCBI Taxonomy" id="194707"/>
    <lineage>
        <taxon>Eukaryota</taxon>
        <taxon>Viridiplantae</taxon>
        <taxon>Streptophyta</taxon>
        <taxon>Embryophyta</taxon>
        <taxon>Tracheophyta</taxon>
        <taxon>Spermatophyta</taxon>
        <taxon>Magnoliopsida</taxon>
        <taxon>eudicotyledons</taxon>
        <taxon>Gunneridae</taxon>
        <taxon>Pentapetalae</taxon>
        <taxon>Dilleniales</taxon>
        <taxon>Dilleniaceae</taxon>
        <taxon>Dillenia</taxon>
    </lineage>
</organism>
<dbReference type="GO" id="GO:0003676">
    <property type="term" value="F:nucleic acid binding"/>
    <property type="evidence" value="ECO:0007669"/>
    <property type="project" value="InterPro"/>
</dbReference>
<reference evidence="2 3" key="1">
    <citation type="submission" date="2023-12" db="EMBL/GenBank/DDBJ databases">
        <title>A high-quality genome assembly for Dillenia turbinata (Dilleniales).</title>
        <authorList>
            <person name="Chanderbali A."/>
        </authorList>
    </citation>
    <scope>NUCLEOTIDE SEQUENCE [LARGE SCALE GENOMIC DNA]</scope>
    <source>
        <strain evidence="2">LSX21</strain>
        <tissue evidence="2">Leaf</tissue>
    </source>
</reference>
<dbReference type="CDD" id="cd06222">
    <property type="entry name" value="RNase_H_like"/>
    <property type="match status" value="1"/>
</dbReference>
<evidence type="ECO:0000313" key="2">
    <source>
        <dbReference type="EMBL" id="KAK6942293.1"/>
    </source>
</evidence>